<evidence type="ECO:0000256" key="2">
    <source>
        <dbReference type="ARBA" id="ARBA00004651"/>
    </source>
</evidence>
<evidence type="ECO:0000256" key="8">
    <source>
        <dbReference type="ARBA" id="ARBA00022692"/>
    </source>
</evidence>
<dbReference type="InterPro" id="IPR050222">
    <property type="entry name" value="MATE_MdtK"/>
</dbReference>
<keyword evidence="15" id="KW-1185">Reference proteome</keyword>
<dbReference type="AlphaFoldDB" id="A0A9X8UIJ8"/>
<accession>A0A9X8UIJ8</accession>
<feature type="transmembrane region" description="Helical" evidence="13">
    <location>
        <begin position="78"/>
        <end position="95"/>
    </location>
</feature>
<feature type="transmembrane region" description="Helical" evidence="13">
    <location>
        <begin position="182"/>
        <end position="202"/>
    </location>
</feature>
<feature type="transmembrane region" description="Helical" evidence="13">
    <location>
        <begin position="46"/>
        <end position="72"/>
    </location>
</feature>
<protein>
    <recommendedName>
        <fullName evidence="4">Probable multidrug resistance protein NorM</fullName>
    </recommendedName>
    <alternativeName>
        <fullName evidence="12">Multidrug-efflux transporter</fullName>
    </alternativeName>
</protein>
<feature type="transmembrane region" description="Helical" evidence="13">
    <location>
        <begin position="372"/>
        <end position="396"/>
    </location>
</feature>
<dbReference type="GO" id="GO:0005886">
    <property type="term" value="C:plasma membrane"/>
    <property type="evidence" value="ECO:0007669"/>
    <property type="project" value="UniProtKB-SubCell"/>
</dbReference>
<dbReference type="PANTHER" id="PTHR43298">
    <property type="entry name" value="MULTIDRUG RESISTANCE PROTEIN NORM-RELATED"/>
    <property type="match status" value="1"/>
</dbReference>
<evidence type="ECO:0000256" key="11">
    <source>
        <dbReference type="ARBA" id="ARBA00023136"/>
    </source>
</evidence>
<dbReference type="Pfam" id="PF01554">
    <property type="entry name" value="MatE"/>
    <property type="match status" value="2"/>
</dbReference>
<evidence type="ECO:0000256" key="3">
    <source>
        <dbReference type="ARBA" id="ARBA00010199"/>
    </source>
</evidence>
<evidence type="ECO:0000256" key="4">
    <source>
        <dbReference type="ARBA" id="ARBA00020268"/>
    </source>
</evidence>
<dbReference type="PIRSF" id="PIRSF006603">
    <property type="entry name" value="DinF"/>
    <property type="match status" value="1"/>
</dbReference>
<comment type="function">
    <text evidence="1">Multidrug efflux pump.</text>
</comment>
<keyword evidence="8 13" id="KW-0812">Transmembrane</keyword>
<evidence type="ECO:0000256" key="13">
    <source>
        <dbReference type="SAM" id="Phobius"/>
    </source>
</evidence>
<feature type="transmembrane region" description="Helical" evidence="13">
    <location>
        <begin position="152"/>
        <end position="170"/>
    </location>
</feature>
<feature type="transmembrane region" description="Helical" evidence="13">
    <location>
        <begin position="214"/>
        <end position="236"/>
    </location>
</feature>
<dbReference type="InterPro" id="IPR002528">
    <property type="entry name" value="MATE_fam"/>
</dbReference>
<dbReference type="Proteomes" id="UP000294682">
    <property type="component" value="Unassembled WGS sequence"/>
</dbReference>
<dbReference type="GO" id="GO:0015297">
    <property type="term" value="F:antiporter activity"/>
    <property type="evidence" value="ECO:0007669"/>
    <property type="project" value="UniProtKB-KW"/>
</dbReference>
<evidence type="ECO:0000313" key="14">
    <source>
        <dbReference type="EMBL" id="TCL42930.1"/>
    </source>
</evidence>
<feature type="transmembrane region" description="Helical" evidence="13">
    <location>
        <begin position="115"/>
        <end position="132"/>
    </location>
</feature>
<comment type="subcellular location">
    <subcellularLocation>
        <location evidence="2">Cell membrane</location>
        <topology evidence="2">Multi-pass membrane protein</topology>
    </subcellularLocation>
</comment>
<feature type="transmembrane region" description="Helical" evidence="13">
    <location>
        <begin position="343"/>
        <end position="366"/>
    </location>
</feature>
<dbReference type="InterPro" id="IPR048279">
    <property type="entry name" value="MdtK-like"/>
</dbReference>
<evidence type="ECO:0000256" key="5">
    <source>
        <dbReference type="ARBA" id="ARBA00022448"/>
    </source>
</evidence>
<evidence type="ECO:0000256" key="9">
    <source>
        <dbReference type="ARBA" id="ARBA00022989"/>
    </source>
</evidence>
<keyword evidence="11 13" id="KW-0472">Membrane</keyword>
<dbReference type="CDD" id="cd13137">
    <property type="entry name" value="MATE_NorM_like"/>
    <property type="match status" value="1"/>
</dbReference>
<name>A0A9X8UIJ8_9FIRM</name>
<dbReference type="OrthoDB" id="62420at2"/>
<organism evidence="14 15">
    <name type="scientific">Harryflintia acetispora</name>
    <dbReference type="NCBI Taxonomy" id="1849041"/>
    <lineage>
        <taxon>Bacteria</taxon>
        <taxon>Bacillati</taxon>
        <taxon>Bacillota</taxon>
        <taxon>Clostridia</taxon>
        <taxon>Eubacteriales</taxon>
        <taxon>Oscillospiraceae</taxon>
        <taxon>Harryflintia</taxon>
    </lineage>
</organism>
<dbReference type="NCBIfam" id="TIGR00797">
    <property type="entry name" value="matE"/>
    <property type="match status" value="1"/>
</dbReference>
<evidence type="ECO:0000256" key="10">
    <source>
        <dbReference type="ARBA" id="ARBA00023065"/>
    </source>
</evidence>
<keyword evidence="10" id="KW-0406">Ion transport</keyword>
<evidence type="ECO:0000256" key="6">
    <source>
        <dbReference type="ARBA" id="ARBA00022449"/>
    </source>
</evidence>
<proteinExistence type="inferred from homology"/>
<evidence type="ECO:0000313" key="15">
    <source>
        <dbReference type="Proteomes" id="UP000294682"/>
    </source>
</evidence>
<comment type="caution">
    <text evidence="14">The sequence shown here is derived from an EMBL/GenBank/DDBJ whole genome shotgun (WGS) entry which is preliminary data.</text>
</comment>
<dbReference type="PANTHER" id="PTHR43298:SF2">
    <property type="entry name" value="FMN_FAD EXPORTER YEEO-RELATED"/>
    <property type="match status" value="1"/>
</dbReference>
<keyword evidence="6" id="KW-0050">Antiport</keyword>
<dbReference type="RefSeq" id="WP_079700075.1">
    <property type="nucleotide sequence ID" value="NZ_SLUK01000007.1"/>
</dbReference>
<reference evidence="14 15" key="1">
    <citation type="submission" date="2019-03" db="EMBL/GenBank/DDBJ databases">
        <title>Genomic Encyclopedia of Type Strains, Phase IV (KMG-IV): sequencing the most valuable type-strain genomes for metagenomic binning, comparative biology and taxonomic classification.</title>
        <authorList>
            <person name="Goeker M."/>
        </authorList>
    </citation>
    <scope>NUCLEOTIDE SEQUENCE [LARGE SCALE GENOMIC DNA]</scope>
    <source>
        <strain evidence="14 15">DSM 100433</strain>
    </source>
</reference>
<dbReference type="GO" id="GO:0042910">
    <property type="term" value="F:xenobiotic transmembrane transporter activity"/>
    <property type="evidence" value="ECO:0007669"/>
    <property type="project" value="InterPro"/>
</dbReference>
<dbReference type="GO" id="GO:0006811">
    <property type="term" value="P:monoatomic ion transport"/>
    <property type="evidence" value="ECO:0007669"/>
    <property type="project" value="UniProtKB-KW"/>
</dbReference>
<comment type="similarity">
    <text evidence="3">Belongs to the multi antimicrobial extrusion (MATE) (TC 2.A.66.1) family.</text>
</comment>
<keyword evidence="9 13" id="KW-1133">Transmembrane helix</keyword>
<keyword evidence="5" id="KW-0813">Transport</keyword>
<gene>
    <name evidence="14" type="ORF">EDD78_10731</name>
</gene>
<keyword evidence="7" id="KW-1003">Cell membrane</keyword>
<evidence type="ECO:0000256" key="1">
    <source>
        <dbReference type="ARBA" id="ARBA00003408"/>
    </source>
</evidence>
<evidence type="ECO:0000256" key="12">
    <source>
        <dbReference type="ARBA" id="ARBA00031636"/>
    </source>
</evidence>
<dbReference type="EMBL" id="SLUK01000007">
    <property type="protein sequence ID" value="TCL42930.1"/>
    <property type="molecule type" value="Genomic_DNA"/>
</dbReference>
<sequence length="468" mass="50283">MPQWIRRFFDCQSMIREAQKIDVIPPSREVYGNTFNIAWPSAVESVLVGLVGVIDTMMVGTIGPEAIAAVGITNQPKLIFLAVIMSLNVGVTAVVARKRGEEDAQGANGVLRQSILLSAAFSIVSTIVGVLFAQEIMEFAGAGADILDDATAYFKIIMLGMFFNSLSMTINAAQRGVGRTKIAMRTNLVANGLNVVFNYLLIGGNLGFPRLGVRGAAIATVIGLSVAFLMSVISVLHHGQFLSLRAHGSWRFQGQTMRSLCKVGSSALIEQLCLRFGFFTYAKIVASLGTVAFATHQICMNILSISFSFGDGLSVAASSLVGQSLGAKRADMAIVYGKVCQRMALIIASVLMVCFLFGRRVIMMAFTNDEAVISQGAVIIILIGLICMIQMSQVVIMGCLRGAGDTRFTAAVSLISVAVIRPGSAWLFCYPLALGLMGAWYSLCFDQIIRMVLSMVRFSGGNWTEIKL</sequence>
<evidence type="ECO:0000256" key="7">
    <source>
        <dbReference type="ARBA" id="ARBA00022475"/>
    </source>
</evidence>